<gene>
    <name evidence="2" type="ordered locus">Deima_1463</name>
</gene>
<feature type="transmembrane region" description="Helical" evidence="1">
    <location>
        <begin position="145"/>
        <end position="166"/>
    </location>
</feature>
<keyword evidence="1" id="KW-1133">Transmembrane helix</keyword>
<accession>E8U7S3</accession>
<protein>
    <submittedName>
        <fullName evidence="2">Uncharacterized protein</fullName>
    </submittedName>
</protein>
<reference evidence="3" key="2">
    <citation type="submission" date="2011-01" db="EMBL/GenBank/DDBJ databases">
        <title>The complete genome of Deinococcus maricopensis DSM 21211.</title>
        <authorList>
            <consortium name="US DOE Joint Genome Institute (JGI-PGF)"/>
            <person name="Lucas S."/>
            <person name="Copeland A."/>
            <person name="Lapidus A."/>
            <person name="Goodwin L."/>
            <person name="Pitluck S."/>
            <person name="Kyrpides N."/>
            <person name="Mavromatis K."/>
            <person name="Pagani I."/>
            <person name="Ivanova N."/>
            <person name="Ovchinnikova G."/>
            <person name="Zeytun A."/>
            <person name="Detter J.C."/>
            <person name="Han C."/>
            <person name="Land M."/>
            <person name="Hauser L."/>
            <person name="Markowitz V."/>
            <person name="Cheng J.-F."/>
            <person name="Hugenholtz P."/>
            <person name="Woyke T."/>
            <person name="Wu D."/>
            <person name="Pukall R."/>
            <person name="Gehrich-Schroeter G."/>
            <person name="Brambilla E."/>
            <person name="Klenk H.-P."/>
            <person name="Eisen J.A."/>
        </authorList>
    </citation>
    <scope>NUCLEOTIDE SEQUENCE [LARGE SCALE GENOMIC DNA]</scope>
    <source>
        <strain evidence="3">DSM 21211 / LMG 22137 / NRRL B-23946 / LB-34</strain>
    </source>
</reference>
<dbReference type="STRING" id="709986.Deima_1463"/>
<evidence type="ECO:0000313" key="2">
    <source>
        <dbReference type="EMBL" id="ADV67112.1"/>
    </source>
</evidence>
<proteinExistence type="predicted"/>
<feature type="transmembrane region" description="Helical" evidence="1">
    <location>
        <begin position="12"/>
        <end position="36"/>
    </location>
</feature>
<evidence type="ECO:0000313" key="3">
    <source>
        <dbReference type="Proteomes" id="UP000008635"/>
    </source>
</evidence>
<keyword evidence="3" id="KW-1185">Reference proteome</keyword>
<dbReference type="HOGENOM" id="CLU_1657956_0_0_0"/>
<dbReference type="OrthoDB" id="65248at2"/>
<dbReference type="Proteomes" id="UP000008635">
    <property type="component" value="Chromosome"/>
</dbReference>
<dbReference type="RefSeq" id="WP_013556617.1">
    <property type="nucleotide sequence ID" value="NC_014958.1"/>
</dbReference>
<feature type="transmembrane region" description="Helical" evidence="1">
    <location>
        <begin position="115"/>
        <end position="133"/>
    </location>
</feature>
<keyword evidence="1" id="KW-0812">Transmembrane</keyword>
<feature type="transmembrane region" description="Helical" evidence="1">
    <location>
        <begin position="48"/>
        <end position="71"/>
    </location>
</feature>
<organism evidence="2 3">
    <name type="scientific">Deinococcus maricopensis (strain DSM 21211 / LMG 22137 / NRRL B-23946 / LB-34)</name>
    <dbReference type="NCBI Taxonomy" id="709986"/>
    <lineage>
        <taxon>Bacteria</taxon>
        <taxon>Thermotogati</taxon>
        <taxon>Deinococcota</taxon>
        <taxon>Deinococci</taxon>
        <taxon>Deinococcales</taxon>
        <taxon>Deinococcaceae</taxon>
        <taxon>Deinococcus</taxon>
    </lineage>
</organism>
<evidence type="ECO:0000256" key="1">
    <source>
        <dbReference type="SAM" id="Phobius"/>
    </source>
</evidence>
<dbReference type="AlphaFoldDB" id="E8U7S3"/>
<sequence>MSLLTSLHDLQFRTGLAFLFPTPLALATLLLFLWSLRFLARTDVPRAFVTLVRVTWVLALLPAITGVLLALGGAKTASATRATAEELARNCPAATPAQDLTRYCLPYDPSRNLEHWMYASFVILSLVMIELMLRGRFLSERTALRLIPVAALFLYGVAYMVGRVAVFPGSTPGA</sequence>
<reference evidence="2 3" key="1">
    <citation type="journal article" date="2011" name="Stand. Genomic Sci.">
        <title>Complete genome sequence of Deinococcus maricopensis type strain (LB-34).</title>
        <authorList>
            <person name="Pukall R."/>
            <person name="Zeytun A."/>
            <person name="Lucas S."/>
            <person name="Lapidus A."/>
            <person name="Hammon N."/>
            <person name="Deshpande S."/>
            <person name="Nolan M."/>
            <person name="Cheng J.F."/>
            <person name="Pitluck S."/>
            <person name="Liolios K."/>
            <person name="Pagani I."/>
            <person name="Mikhailova N."/>
            <person name="Ivanova N."/>
            <person name="Mavromatis K."/>
            <person name="Pati A."/>
            <person name="Tapia R."/>
            <person name="Han C."/>
            <person name="Goodwin L."/>
            <person name="Chen A."/>
            <person name="Palaniappan K."/>
            <person name="Land M."/>
            <person name="Hauser L."/>
            <person name="Chang Y.J."/>
            <person name="Jeffries C.D."/>
            <person name="Brambilla E.M."/>
            <person name="Rohde M."/>
            <person name="Goker M."/>
            <person name="Detter J.C."/>
            <person name="Woyke T."/>
            <person name="Bristow J."/>
            <person name="Eisen J.A."/>
            <person name="Markowitz V."/>
            <person name="Hugenholtz P."/>
            <person name="Kyrpides N.C."/>
            <person name="Klenk H.P."/>
        </authorList>
    </citation>
    <scope>NUCLEOTIDE SEQUENCE [LARGE SCALE GENOMIC DNA]</scope>
    <source>
        <strain evidence="3">DSM 21211 / LMG 22137 / NRRL B-23946 / LB-34</strain>
    </source>
</reference>
<keyword evidence="1" id="KW-0472">Membrane</keyword>
<dbReference type="KEGG" id="dmr:Deima_1463"/>
<name>E8U7S3_DEIML</name>
<dbReference type="EMBL" id="CP002454">
    <property type="protein sequence ID" value="ADV67112.1"/>
    <property type="molecule type" value="Genomic_DNA"/>
</dbReference>